<feature type="chain" id="PRO_5037800136" evidence="4">
    <location>
        <begin position="26"/>
        <end position="402"/>
    </location>
</feature>
<evidence type="ECO:0000259" key="5">
    <source>
        <dbReference type="Pfam" id="PF13458"/>
    </source>
</evidence>
<evidence type="ECO:0000256" key="4">
    <source>
        <dbReference type="SAM" id="SignalP"/>
    </source>
</evidence>
<evidence type="ECO:0000313" key="6">
    <source>
        <dbReference type="EMBL" id="QWG18814.1"/>
    </source>
</evidence>
<reference evidence="6" key="1">
    <citation type="submission" date="2021-06" db="EMBL/GenBank/DDBJ databases">
        <title>Bradyrhizobium sp. S2-11-2 Genome sequencing.</title>
        <authorList>
            <person name="Jin L."/>
        </authorList>
    </citation>
    <scope>NUCLEOTIDE SEQUENCE</scope>
    <source>
        <strain evidence="6">S2-11-2</strain>
    </source>
</reference>
<dbReference type="Proteomes" id="UP000680805">
    <property type="component" value="Chromosome"/>
</dbReference>
<accession>A0A975NRM3</accession>
<gene>
    <name evidence="6" type="ORF">KMZ68_02670</name>
</gene>
<keyword evidence="2 4" id="KW-0732">Signal</keyword>
<feature type="domain" description="Leucine-binding protein" evidence="5">
    <location>
        <begin position="32"/>
        <end position="366"/>
    </location>
</feature>
<dbReference type="KEGG" id="bsei:KMZ68_02670"/>
<dbReference type="InterPro" id="IPR051010">
    <property type="entry name" value="BCAA_transport"/>
</dbReference>
<proteinExistence type="inferred from homology"/>
<dbReference type="PANTHER" id="PTHR30483">
    <property type="entry name" value="LEUCINE-SPECIFIC-BINDING PROTEIN"/>
    <property type="match status" value="1"/>
</dbReference>
<dbReference type="CDD" id="cd06327">
    <property type="entry name" value="PBP1_SBP-like"/>
    <property type="match status" value="1"/>
</dbReference>
<dbReference type="SUPFAM" id="SSF53822">
    <property type="entry name" value="Periplasmic binding protein-like I"/>
    <property type="match status" value="1"/>
</dbReference>
<organism evidence="6 7">
    <name type="scientific">Bradyrhizobium sediminis</name>
    <dbReference type="NCBI Taxonomy" id="2840469"/>
    <lineage>
        <taxon>Bacteria</taxon>
        <taxon>Pseudomonadati</taxon>
        <taxon>Pseudomonadota</taxon>
        <taxon>Alphaproteobacteria</taxon>
        <taxon>Hyphomicrobiales</taxon>
        <taxon>Nitrobacteraceae</taxon>
        <taxon>Bradyrhizobium</taxon>
    </lineage>
</organism>
<dbReference type="GO" id="GO:0006865">
    <property type="term" value="P:amino acid transport"/>
    <property type="evidence" value="ECO:0007669"/>
    <property type="project" value="UniProtKB-KW"/>
</dbReference>
<dbReference type="InterPro" id="IPR028082">
    <property type="entry name" value="Peripla_BP_I"/>
</dbReference>
<evidence type="ECO:0000256" key="2">
    <source>
        <dbReference type="ARBA" id="ARBA00022729"/>
    </source>
</evidence>
<keyword evidence="3" id="KW-0029">Amino-acid transport</keyword>
<comment type="similarity">
    <text evidence="1">Belongs to the leucine-binding protein family.</text>
</comment>
<keyword evidence="3" id="KW-0813">Transport</keyword>
<dbReference type="RefSeq" id="WP_215614368.1">
    <property type="nucleotide sequence ID" value="NZ_CP076135.1"/>
</dbReference>
<evidence type="ECO:0000256" key="3">
    <source>
        <dbReference type="ARBA" id="ARBA00022970"/>
    </source>
</evidence>
<name>A0A975NRM3_9BRAD</name>
<dbReference type="Gene3D" id="3.40.50.2300">
    <property type="match status" value="2"/>
</dbReference>
<feature type="signal peptide" evidence="4">
    <location>
        <begin position="1"/>
        <end position="25"/>
    </location>
</feature>
<dbReference type="AlphaFoldDB" id="A0A975NRM3"/>
<evidence type="ECO:0000256" key="1">
    <source>
        <dbReference type="ARBA" id="ARBA00010062"/>
    </source>
</evidence>
<dbReference type="InterPro" id="IPR028081">
    <property type="entry name" value="Leu-bd"/>
</dbReference>
<protein>
    <submittedName>
        <fullName evidence="6">ABC transporter substrate-binding protein</fullName>
    </submittedName>
</protein>
<evidence type="ECO:0000313" key="7">
    <source>
        <dbReference type="Proteomes" id="UP000680805"/>
    </source>
</evidence>
<sequence length="402" mass="42694">MASYRTKFGATLLITLILTAPAAHAEIKGDAIRIGVLTDMNGIFATAMGAGSAEAARMATEEFGGKIGGKPIEILQADHQNKPDIAASLARKWFNDGVQAIADGGSSGASLAVQELVRANGRIFLISGAGANQLTDEACAPTSVQWTHDAYSTATAVVSGIMQSGKEPWFFITGDYAFGHSIEATARARIVELGGTVAGSVKAQLGTPDYSSFLLQAQSSGAKILAINVAGDNATAIKQAEEFGLVAQGMKIVPMSFQNVDIHAVGLKATRGDLILTSFFEDVSPAARRFSDAFYARRNAMPSQIQAGVYSAVRHYLQAVKDTGSDDGATVMAKMKATPVSDAYTQNGRIREDQRMVHDLYLVQVKTPDESKGPWDFVKLVATIPPDQAFRPLDRSKCSLVK</sequence>
<dbReference type="Pfam" id="PF13458">
    <property type="entry name" value="Peripla_BP_6"/>
    <property type="match status" value="1"/>
</dbReference>
<dbReference type="PANTHER" id="PTHR30483:SF6">
    <property type="entry name" value="PERIPLASMIC BINDING PROTEIN OF ABC TRANSPORTER FOR NATURAL AMINO ACIDS"/>
    <property type="match status" value="1"/>
</dbReference>
<dbReference type="EMBL" id="CP076135">
    <property type="protein sequence ID" value="QWG18814.1"/>
    <property type="molecule type" value="Genomic_DNA"/>
</dbReference>